<feature type="compositionally biased region" description="Low complexity" evidence="1">
    <location>
        <begin position="151"/>
        <end position="214"/>
    </location>
</feature>
<dbReference type="GeneID" id="100577322"/>
<organism evidence="3">
    <name type="scientific">Apis mellifera</name>
    <name type="common">Honeybee</name>
    <dbReference type="NCBI Taxonomy" id="7460"/>
    <lineage>
        <taxon>Eukaryota</taxon>
        <taxon>Metazoa</taxon>
        <taxon>Ecdysozoa</taxon>
        <taxon>Arthropoda</taxon>
        <taxon>Hexapoda</taxon>
        <taxon>Insecta</taxon>
        <taxon>Pterygota</taxon>
        <taxon>Neoptera</taxon>
        <taxon>Endopterygota</taxon>
        <taxon>Hymenoptera</taxon>
        <taxon>Apocrita</taxon>
        <taxon>Aculeata</taxon>
        <taxon>Apoidea</taxon>
        <taxon>Anthophila</taxon>
        <taxon>Apidae</taxon>
        <taxon>Apis</taxon>
    </lineage>
</organism>
<reference evidence="3" key="1">
    <citation type="submission" date="2021-01" db="UniProtKB">
        <authorList>
            <consortium name="EnsemblMetazoa"/>
        </authorList>
    </citation>
    <scope>IDENTIFICATION</scope>
    <source>
        <strain evidence="3">DH4</strain>
    </source>
</reference>
<accession>A0A8B6Z4V4</accession>
<evidence type="ECO:0000256" key="1">
    <source>
        <dbReference type="SAM" id="MobiDB-lite"/>
    </source>
</evidence>
<feature type="region of interest" description="Disordered" evidence="1">
    <location>
        <begin position="84"/>
        <end position="105"/>
    </location>
</feature>
<reference evidence="5" key="2">
    <citation type="submission" date="2025-04" db="UniProtKB">
        <authorList>
            <consortium name="RefSeq"/>
        </authorList>
    </citation>
    <scope>IDENTIFICATION</scope>
    <source>
        <strain evidence="5">DH4</strain>
        <tissue evidence="5">Whole body</tissue>
    </source>
</reference>
<feature type="region of interest" description="Disordered" evidence="1">
    <location>
        <begin position="137"/>
        <end position="221"/>
    </location>
</feature>
<sequence>MYKTVRKGDASLQYTIVPQTDQFSSEFPQQSEKSSPRVIKYTIATLLILIILSCVATPFLISQNDQSLFAGTVLAMGRVGHDTIERNSSRSQGKEAGGVNKSKSRLPIAAATATITTMLPSTEAYRKQDVEDEMTTGALNGDEQESEEFPTTDSTTSSTQYQQTSTESSTSARQTSTSAIFASTMSPSSTLSSTGSKTWSTTSSEMAKTSSSASSRKKMPRVTLKLRENETIPQMYMKAGIASYKKGNITTSVLAHGLSLEGLIFKTPEGTINPWPQKWFFTDPSSDFQWKGLNQMPIRIYIVLAVFAALASVSISLLLYVQRKATRRQRQSVEEPEVEGHEEDKSTLLGAESQETEEKE</sequence>
<keyword evidence="4" id="KW-1185">Reference proteome</keyword>
<dbReference type="KEGG" id="ame:100577322"/>
<dbReference type="OrthoDB" id="7696636at2759"/>
<feature type="transmembrane region" description="Helical" evidence="2">
    <location>
        <begin position="38"/>
        <end position="61"/>
    </location>
</feature>
<dbReference type="RefSeq" id="XP_006568109.1">
    <property type="nucleotide sequence ID" value="XM_006568046.3"/>
</dbReference>
<keyword evidence="2" id="KW-1133">Transmembrane helix</keyword>
<dbReference type="Proteomes" id="UP000005203">
    <property type="component" value="Linkage group LG13"/>
</dbReference>
<protein>
    <submittedName>
        <fullName evidence="5">Cell wall integrity and stress response component 2</fullName>
    </submittedName>
</protein>
<gene>
    <name evidence="5" type="primary">LOC100577322</name>
</gene>
<accession>A0A7M7GVZ4</accession>
<dbReference type="AlphaFoldDB" id="A0A7M7GVZ4"/>
<keyword evidence="2" id="KW-0812">Transmembrane</keyword>
<evidence type="ECO:0000313" key="3">
    <source>
        <dbReference type="EnsemblMetazoa" id="XP_006568109"/>
    </source>
</evidence>
<evidence type="ECO:0000256" key="2">
    <source>
        <dbReference type="SAM" id="Phobius"/>
    </source>
</evidence>
<dbReference type="EnsemblMetazoa" id="XM_006568046">
    <property type="protein sequence ID" value="XP_006568109"/>
    <property type="gene ID" value="LOC100577322"/>
</dbReference>
<evidence type="ECO:0000313" key="4">
    <source>
        <dbReference type="Proteomes" id="UP000005203"/>
    </source>
</evidence>
<keyword evidence="2" id="KW-0472">Membrane</keyword>
<feature type="transmembrane region" description="Helical" evidence="2">
    <location>
        <begin position="300"/>
        <end position="321"/>
    </location>
</feature>
<evidence type="ECO:0000313" key="5">
    <source>
        <dbReference type="RefSeq" id="XP_006568109.1"/>
    </source>
</evidence>
<name>A0A7M7GVZ4_APIME</name>
<feature type="region of interest" description="Disordered" evidence="1">
    <location>
        <begin position="327"/>
        <end position="360"/>
    </location>
</feature>
<proteinExistence type="predicted"/>